<dbReference type="CTD" id="6404"/>
<protein>
    <submittedName>
        <fullName evidence="4">P-selectin glycoprotein ligand 1 isoform X1</fullName>
    </submittedName>
</protein>
<dbReference type="GO" id="GO:0005886">
    <property type="term" value="C:plasma membrane"/>
    <property type="evidence" value="ECO:0007669"/>
    <property type="project" value="TreeGrafter"/>
</dbReference>
<evidence type="ECO:0000313" key="3">
    <source>
        <dbReference type="Proteomes" id="UP000694906"/>
    </source>
</evidence>
<evidence type="ECO:0000256" key="2">
    <source>
        <dbReference type="SAM" id="Phobius"/>
    </source>
</evidence>
<dbReference type="GO" id="GO:0050901">
    <property type="term" value="P:leukocyte tethering or rolling"/>
    <property type="evidence" value="ECO:0007669"/>
    <property type="project" value="TreeGrafter"/>
</dbReference>
<sequence>MAWRNSGLNPVLSSPEVAEGSAARNPEEPRWGLWGTMPLLLLLLLLLLAPLGTASTQEDAAKGVPGPALARGRRQVDLEDDFEDYSQEYYTDPPETLTQAPGAATTDFKHVTSKGHVVWTGSVGLGTSELSTVEAATKPVTQQVPITADLATELSSVNVSATEAPLKEEALSMQPAATETETTQPTATETETTQPAATETETTQTAAMEAETTQTAATEAETTQTAATEAETTQTAATEAEIIQTIAMEAETTQPAATEALPMSFTAIETLSTEPIATLPVSTEPDTTEFSSMGLTHTITFLGHSVTRKDTTVVDSNLFNMGLKKGQAVPTRSSMAPSPTEASGRIPVRQCLLAILILALVATVFLVCTVVLAVRLSRKGHRYPVRNYSPTEMVCISSLLPDGGEGGPAAANGGVAKGYDLKAEGREDHEGDDLTLHSFLP</sequence>
<proteinExistence type="predicted"/>
<organism evidence="3 4">
    <name type="scientific">Heterocephalus glaber</name>
    <name type="common">Naked mole rat</name>
    <dbReference type="NCBI Taxonomy" id="10181"/>
    <lineage>
        <taxon>Eukaryota</taxon>
        <taxon>Metazoa</taxon>
        <taxon>Chordata</taxon>
        <taxon>Craniata</taxon>
        <taxon>Vertebrata</taxon>
        <taxon>Euteleostomi</taxon>
        <taxon>Mammalia</taxon>
        <taxon>Eutheria</taxon>
        <taxon>Euarchontoglires</taxon>
        <taxon>Glires</taxon>
        <taxon>Rodentia</taxon>
        <taxon>Hystricomorpha</taxon>
        <taxon>Bathyergidae</taxon>
        <taxon>Heterocephalus</taxon>
    </lineage>
</organism>
<dbReference type="GeneID" id="101713908"/>
<feature type="transmembrane region" description="Helical" evidence="2">
    <location>
        <begin position="31"/>
        <end position="52"/>
    </location>
</feature>
<evidence type="ECO:0000256" key="1">
    <source>
        <dbReference type="SAM" id="MobiDB-lite"/>
    </source>
</evidence>
<evidence type="ECO:0000313" key="4">
    <source>
        <dbReference type="RefSeq" id="XP_021112981.1"/>
    </source>
</evidence>
<gene>
    <name evidence="4" type="primary">Selplg</name>
</gene>
<dbReference type="PANTHER" id="PTHR17384">
    <property type="entry name" value="P-SELECTIN GLYCOPROTEIN LIGAND-1"/>
    <property type="match status" value="1"/>
</dbReference>
<name>A0AAX6STE1_HETGA</name>
<feature type="transmembrane region" description="Helical" evidence="2">
    <location>
        <begin position="352"/>
        <end position="374"/>
    </location>
</feature>
<dbReference type="PANTHER" id="PTHR17384:SF7">
    <property type="entry name" value="P-SELECTIN GLYCOPROTEIN LIGAND 1"/>
    <property type="match status" value="1"/>
</dbReference>
<dbReference type="InterPro" id="IPR026195">
    <property type="entry name" value="PSGL-1"/>
</dbReference>
<reference evidence="4" key="1">
    <citation type="submission" date="2025-08" db="UniProtKB">
        <authorList>
            <consortium name="RefSeq"/>
        </authorList>
    </citation>
    <scope>IDENTIFICATION</scope>
</reference>
<keyword evidence="2" id="KW-1133">Transmembrane helix</keyword>
<dbReference type="RefSeq" id="XP_021112981.1">
    <property type="nucleotide sequence ID" value="XM_021257322.1"/>
</dbReference>
<keyword evidence="2" id="KW-0472">Membrane</keyword>
<feature type="region of interest" description="Disordered" evidence="1">
    <location>
        <begin position="167"/>
        <end position="235"/>
    </location>
</feature>
<feature type="region of interest" description="Disordered" evidence="1">
    <location>
        <begin position="56"/>
        <end position="76"/>
    </location>
</feature>
<keyword evidence="2" id="KW-0812">Transmembrane</keyword>
<feature type="region of interest" description="Disordered" evidence="1">
    <location>
        <begin position="1"/>
        <end position="29"/>
    </location>
</feature>
<feature type="compositionally biased region" description="Low complexity" evidence="1">
    <location>
        <begin position="173"/>
        <end position="235"/>
    </location>
</feature>
<accession>A0AAX6STE1</accession>
<dbReference type="AlphaFoldDB" id="A0AAX6STE1"/>
<feature type="compositionally biased region" description="Polar residues" evidence="1">
    <location>
        <begin position="1"/>
        <end position="12"/>
    </location>
</feature>
<keyword evidence="3" id="KW-1185">Reference proteome</keyword>
<dbReference type="Proteomes" id="UP000694906">
    <property type="component" value="Unplaced"/>
</dbReference>